<dbReference type="AlphaFoldDB" id="A0A8E5HYG1"/>
<dbReference type="Proteomes" id="UP000027002">
    <property type="component" value="Chromosome 7"/>
</dbReference>
<keyword evidence="3" id="KW-1185">Reference proteome</keyword>
<evidence type="ECO:0000313" key="2">
    <source>
        <dbReference type="EMBL" id="QUC23603.1"/>
    </source>
</evidence>
<dbReference type="InterPro" id="IPR018843">
    <property type="entry name" value="Utp8_b-prop"/>
</dbReference>
<feature type="domain" description="Utp8 beta-propeller" evidence="1">
    <location>
        <begin position="8"/>
        <end position="358"/>
    </location>
</feature>
<organism evidence="2 3">
    <name type="scientific">Ustilaginoidea virens</name>
    <name type="common">Rice false smut fungus</name>
    <name type="synonym">Villosiclava virens</name>
    <dbReference type="NCBI Taxonomy" id="1159556"/>
    <lineage>
        <taxon>Eukaryota</taxon>
        <taxon>Fungi</taxon>
        <taxon>Dikarya</taxon>
        <taxon>Ascomycota</taxon>
        <taxon>Pezizomycotina</taxon>
        <taxon>Sordariomycetes</taxon>
        <taxon>Hypocreomycetidae</taxon>
        <taxon>Hypocreales</taxon>
        <taxon>Clavicipitaceae</taxon>
        <taxon>Ustilaginoidea</taxon>
    </lineage>
</organism>
<dbReference type="GeneID" id="66068621"/>
<proteinExistence type="predicted"/>
<dbReference type="Pfam" id="PF10395">
    <property type="entry name" value="Utp8_b_propeller"/>
    <property type="match status" value="1"/>
</dbReference>
<name>A0A8E5HYG1_USTVR</name>
<dbReference type="KEGG" id="uvi:66068621"/>
<gene>
    <name evidence="2" type="ORF">UV8b_07844</name>
</gene>
<protein>
    <recommendedName>
        <fullName evidence="1">Utp8 beta-propeller domain-containing protein</fullName>
    </recommendedName>
</protein>
<sequence>MAAEYRIHRPYVLASLPRPLDHTDGRIVAREVYSLRDGRKKKKRMELAVGVDGETASIYDIPGSRHITSYPIPPQESFTCPPYSIRIRRSNSDEVYRYTYIATKDARLCKVTLFKDVVCGDGKTTSTSTSQTLQSSPVRHIAAASTSASGPGDVVLICEDGQITYLSGENLALQWSAPSRSTVQDVVAQGIETFAVEYASSGGVSDFRDGIFKSRPEVFSALPRDLDSYPSMIFLIVKSVAKGQVARHALVLAAMEGLSAVTSNLQKLIPLDISPLKNDFISKDGKPVYHVDVQSGHLMELVDGRLSSYDITGAVPKRKSAIQLEDANSFTCLSRPFLLSASSSALVLYNHQYRSIHAKAGLDLSELPIDGQQARCCQLITHLRSQDLVVALIDDVLVSIHVEPPSSHGKRCKRGLLIDSIGRGTSSQFPEKKLKTSSGSAEFSRLLPGTMTDAYMAKYQADVKRADDLLSKNDLRKWETFLRRKFGLGIRKEAATTMEEKGTEEAVQEPPEWEWAKQPGSYPVADRRWVLYAIGRAFAVEASASEDSKSELRLIMPDSNVATYLVVAGHLTISNLTSVFRDELTGRDVSDTPALARNLIDGLTDADPSMTLLLNYLQATKLGEVELLLAIRSLMSSMDLLPDTNKLNKMKLLADDAHDQKEIDSQEMDLDDLERDIALTEHYLGDDSSIRSRGLTLAFAKLWRVPAIATVKALRATIRTDELLAFIYLLRVELVRGSWTSLYIDQTGLESEDDDPPPDGVITLIADLLGRCVDAMGAGGWLLNDAMSWADGAEASDFLTALKLEVAAALEGIEEAVYLSGIVGEAARFGLTVEKNSAARQPWHPNKANTLRVESRESRLLPLGLKAKLMPTRQKVVSGGEVVRRNARETGHLISQKVEVYSLERLAV</sequence>
<accession>A0A8E5HYG1</accession>
<dbReference type="RefSeq" id="XP_043001276.1">
    <property type="nucleotide sequence ID" value="XM_043145341.1"/>
</dbReference>
<evidence type="ECO:0000259" key="1">
    <source>
        <dbReference type="Pfam" id="PF10395"/>
    </source>
</evidence>
<evidence type="ECO:0000313" key="3">
    <source>
        <dbReference type="Proteomes" id="UP000027002"/>
    </source>
</evidence>
<reference evidence="2" key="1">
    <citation type="submission" date="2020-03" db="EMBL/GenBank/DDBJ databases">
        <title>A mixture of massive structural variations and highly conserved coding sequences in Ustilaginoidea virens genome.</title>
        <authorList>
            <person name="Zhang K."/>
            <person name="Zhao Z."/>
            <person name="Zhang Z."/>
            <person name="Li Y."/>
            <person name="Hsiang T."/>
            <person name="Sun W."/>
        </authorList>
    </citation>
    <scope>NUCLEOTIDE SEQUENCE</scope>
    <source>
        <strain evidence="2">UV-8b</strain>
    </source>
</reference>
<dbReference type="EMBL" id="CP072759">
    <property type="protein sequence ID" value="QUC23603.1"/>
    <property type="molecule type" value="Genomic_DNA"/>
</dbReference>
<dbReference type="OrthoDB" id="5330858at2759"/>